<feature type="compositionally biased region" description="Polar residues" evidence="1">
    <location>
        <begin position="103"/>
        <end position="120"/>
    </location>
</feature>
<sequence length="157" mass="17570">MLLPNYLANQGKIHYELFSIRRAVLICSGLASTRREDDANNETVKSQSFSKNEDKNHPNKELWLFISNNSDGHTSGEAGETTGETRRKVSVPIKQVVRLGLGVNTSADNHGNNQTINTQHTSHDHWDNRLHHQLGPHHAHRRHADAALGGAVRRPHT</sequence>
<feature type="region of interest" description="Disordered" evidence="1">
    <location>
        <begin position="35"/>
        <end position="57"/>
    </location>
</feature>
<feature type="region of interest" description="Disordered" evidence="1">
    <location>
        <begin position="103"/>
        <end position="157"/>
    </location>
</feature>
<feature type="compositionally biased region" description="Basic residues" evidence="1">
    <location>
        <begin position="131"/>
        <end position="143"/>
    </location>
</feature>
<evidence type="ECO:0000313" key="2">
    <source>
        <dbReference type="EMBL" id="GER32046.1"/>
    </source>
</evidence>
<protein>
    <submittedName>
        <fullName evidence="2">Low-density lipoprotein receptor-related protein 12</fullName>
    </submittedName>
</protein>
<comment type="caution">
    <text evidence="2">The sequence shown here is derived from an EMBL/GenBank/DDBJ whole genome shotgun (WGS) entry which is preliminary data.</text>
</comment>
<evidence type="ECO:0000313" key="3">
    <source>
        <dbReference type="Proteomes" id="UP000325081"/>
    </source>
</evidence>
<keyword evidence="2" id="KW-0449">Lipoprotein</keyword>
<keyword evidence="3" id="KW-1185">Reference proteome</keyword>
<organism evidence="2 3">
    <name type="scientific">Striga asiatica</name>
    <name type="common">Asiatic witchweed</name>
    <name type="synonym">Buchnera asiatica</name>
    <dbReference type="NCBI Taxonomy" id="4170"/>
    <lineage>
        <taxon>Eukaryota</taxon>
        <taxon>Viridiplantae</taxon>
        <taxon>Streptophyta</taxon>
        <taxon>Embryophyta</taxon>
        <taxon>Tracheophyta</taxon>
        <taxon>Spermatophyta</taxon>
        <taxon>Magnoliopsida</taxon>
        <taxon>eudicotyledons</taxon>
        <taxon>Gunneridae</taxon>
        <taxon>Pentapetalae</taxon>
        <taxon>asterids</taxon>
        <taxon>lamiids</taxon>
        <taxon>Lamiales</taxon>
        <taxon>Orobanchaceae</taxon>
        <taxon>Buchnereae</taxon>
        <taxon>Striga</taxon>
    </lineage>
</organism>
<feature type="compositionally biased region" description="Polar residues" evidence="1">
    <location>
        <begin position="41"/>
        <end position="50"/>
    </location>
</feature>
<evidence type="ECO:0000256" key="1">
    <source>
        <dbReference type="SAM" id="MobiDB-lite"/>
    </source>
</evidence>
<feature type="compositionally biased region" description="Basic and acidic residues" evidence="1">
    <location>
        <begin position="121"/>
        <end position="130"/>
    </location>
</feature>
<accession>A0A5A7PHF3</accession>
<keyword evidence="2" id="KW-0675">Receptor</keyword>
<dbReference type="EMBL" id="BKCP01004539">
    <property type="protein sequence ID" value="GER32046.1"/>
    <property type="molecule type" value="Genomic_DNA"/>
</dbReference>
<dbReference type="Proteomes" id="UP000325081">
    <property type="component" value="Unassembled WGS sequence"/>
</dbReference>
<gene>
    <name evidence="2" type="ORF">STAS_08088</name>
</gene>
<reference evidence="3" key="1">
    <citation type="journal article" date="2019" name="Curr. Biol.">
        <title>Genome Sequence of Striga asiatica Provides Insight into the Evolution of Plant Parasitism.</title>
        <authorList>
            <person name="Yoshida S."/>
            <person name="Kim S."/>
            <person name="Wafula E.K."/>
            <person name="Tanskanen J."/>
            <person name="Kim Y.M."/>
            <person name="Honaas L."/>
            <person name="Yang Z."/>
            <person name="Spallek T."/>
            <person name="Conn C.E."/>
            <person name="Ichihashi Y."/>
            <person name="Cheong K."/>
            <person name="Cui S."/>
            <person name="Der J.P."/>
            <person name="Gundlach H."/>
            <person name="Jiao Y."/>
            <person name="Hori C."/>
            <person name="Ishida J.K."/>
            <person name="Kasahara H."/>
            <person name="Kiba T."/>
            <person name="Kim M.S."/>
            <person name="Koo N."/>
            <person name="Laohavisit A."/>
            <person name="Lee Y.H."/>
            <person name="Lumba S."/>
            <person name="McCourt P."/>
            <person name="Mortimer J.C."/>
            <person name="Mutuku J.M."/>
            <person name="Nomura T."/>
            <person name="Sasaki-Sekimoto Y."/>
            <person name="Seto Y."/>
            <person name="Wang Y."/>
            <person name="Wakatake T."/>
            <person name="Sakakibara H."/>
            <person name="Demura T."/>
            <person name="Yamaguchi S."/>
            <person name="Yoneyama K."/>
            <person name="Manabe R.I."/>
            <person name="Nelson D.C."/>
            <person name="Schulman A.H."/>
            <person name="Timko M.P."/>
            <person name="dePamphilis C.W."/>
            <person name="Choi D."/>
            <person name="Shirasu K."/>
        </authorList>
    </citation>
    <scope>NUCLEOTIDE SEQUENCE [LARGE SCALE GENOMIC DNA]</scope>
    <source>
        <strain evidence="3">cv. UVA1</strain>
    </source>
</reference>
<dbReference type="AlphaFoldDB" id="A0A5A7PHF3"/>
<name>A0A5A7PHF3_STRAF</name>
<proteinExistence type="predicted"/>
<dbReference type="OrthoDB" id="510079at2759"/>